<dbReference type="PANTHER" id="PTHR11697:SF230">
    <property type="entry name" value="ZINC FINGER, MYM DOMAIN CONTAINING 1"/>
    <property type="match status" value="1"/>
</dbReference>
<dbReference type="Pfam" id="PF14291">
    <property type="entry name" value="DUF4371"/>
    <property type="match status" value="1"/>
</dbReference>
<dbReference type="EMBL" id="LR881468">
    <property type="protein sequence ID" value="CAD5324544.1"/>
    <property type="molecule type" value="Genomic_DNA"/>
</dbReference>
<protein>
    <submittedName>
        <fullName evidence="2">(thale cress) hypothetical protein</fullName>
    </submittedName>
</protein>
<accession>A0A7G2EMK4</accession>
<dbReference type="SUPFAM" id="SSF53098">
    <property type="entry name" value="Ribonuclease H-like"/>
    <property type="match status" value="1"/>
</dbReference>
<evidence type="ECO:0000259" key="1">
    <source>
        <dbReference type="Pfam" id="PF14291"/>
    </source>
</evidence>
<sequence>MLSLMLLDTYYDKDYLFVDTMRQKNLLTKGNFLELLKYTDDPDEVVKELAKSIIEETDHDLFGLLVDESADFSDKEQMAVVFRFVDKNGIVKERFMGVTHVSETYSASLKSAIDSMFAKYGLSIQKVRGQGYDGASNMKGEFNGLRSLISKENTSTFYVHCFSHQLQLVVVVVAKKHFDDGDFFLYDFSVDECGGRNLMRLVEMFSSIIKVLEYVQDEGVEDSKRRQAHGLLRYFHSFEFVFHLQMMIHLLGLTDSLSMALQRRDQDILNVMSLVKSTKRKLQEFRVDGWNSLMIKISSFCEKHDIEKLNMDEDFVDSRKPRKKTGITNVHHYKLQEFNYRFNEVNTELLICAASYVLSIRSLNLTTQN</sequence>
<organism evidence="2 3">
    <name type="scientific">Arabidopsis thaliana</name>
    <name type="common">Mouse-ear cress</name>
    <dbReference type="NCBI Taxonomy" id="3702"/>
    <lineage>
        <taxon>Eukaryota</taxon>
        <taxon>Viridiplantae</taxon>
        <taxon>Streptophyta</taxon>
        <taxon>Embryophyta</taxon>
        <taxon>Tracheophyta</taxon>
        <taxon>Spermatophyta</taxon>
        <taxon>Magnoliopsida</taxon>
        <taxon>eudicotyledons</taxon>
        <taxon>Gunneridae</taxon>
        <taxon>Pentapetalae</taxon>
        <taxon>rosids</taxon>
        <taxon>malvids</taxon>
        <taxon>Brassicales</taxon>
        <taxon>Brassicaceae</taxon>
        <taxon>Camelineae</taxon>
        <taxon>Arabidopsis</taxon>
    </lineage>
</organism>
<dbReference type="InterPro" id="IPR012337">
    <property type="entry name" value="RNaseH-like_sf"/>
</dbReference>
<name>A0A7G2EMK4_ARATH</name>
<reference evidence="2 3" key="1">
    <citation type="submission" date="2020-09" db="EMBL/GenBank/DDBJ databases">
        <authorList>
            <person name="Ashkenazy H."/>
        </authorList>
    </citation>
    <scope>NUCLEOTIDE SEQUENCE [LARGE SCALE GENOMIC DNA]</scope>
    <source>
        <strain evidence="3">cv. Cdm-0</strain>
    </source>
</reference>
<evidence type="ECO:0000313" key="2">
    <source>
        <dbReference type="EMBL" id="CAD5324544.1"/>
    </source>
</evidence>
<dbReference type="AlphaFoldDB" id="A0A7G2EMK4"/>
<dbReference type="PANTHER" id="PTHR11697">
    <property type="entry name" value="GENERAL TRANSCRIPTION FACTOR 2-RELATED ZINC FINGER PROTEIN"/>
    <property type="match status" value="1"/>
</dbReference>
<dbReference type="InterPro" id="IPR025398">
    <property type="entry name" value="DUF4371"/>
</dbReference>
<feature type="domain" description="DUF4371" evidence="1">
    <location>
        <begin position="47"/>
        <end position="144"/>
    </location>
</feature>
<dbReference type="InterPro" id="IPR055298">
    <property type="entry name" value="AtLOH3-like"/>
</dbReference>
<evidence type="ECO:0000313" key="3">
    <source>
        <dbReference type="Proteomes" id="UP000516314"/>
    </source>
</evidence>
<proteinExistence type="predicted"/>
<gene>
    <name evidence="2" type="ORF">AT9943_LOCUS12434</name>
</gene>
<dbReference type="Proteomes" id="UP000516314">
    <property type="component" value="Chromosome 3"/>
</dbReference>